<evidence type="ECO:0000313" key="2">
    <source>
        <dbReference type="EMBL" id="SCW01031.1"/>
    </source>
</evidence>
<feature type="compositionally biased region" description="Polar residues" evidence="1">
    <location>
        <begin position="127"/>
        <end position="160"/>
    </location>
</feature>
<feature type="compositionally biased region" description="Low complexity" evidence="1">
    <location>
        <begin position="203"/>
        <end position="220"/>
    </location>
</feature>
<protein>
    <submittedName>
        <fullName evidence="2">LAFE_0D03554g1_1</fullName>
    </submittedName>
</protein>
<gene>
    <name evidence="2" type="ORF">LAFE_0D03554G</name>
</gene>
<keyword evidence="3" id="KW-1185">Reference proteome</keyword>
<evidence type="ECO:0000313" key="3">
    <source>
        <dbReference type="Proteomes" id="UP000190831"/>
    </source>
</evidence>
<dbReference type="Pfam" id="PF11593">
    <property type="entry name" value="Med3"/>
    <property type="match status" value="2"/>
</dbReference>
<reference evidence="2 3" key="1">
    <citation type="submission" date="2016-03" db="EMBL/GenBank/DDBJ databases">
        <authorList>
            <person name="Devillers H."/>
        </authorList>
    </citation>
    <scope>NUCLEOTIDE SEQUENCE [LARGE SCALE GENOMIC DNA]</scope>
    <source>
        <strain evidence="2">CBS 6772</strain>
    </source>
</reference>
<dbReference type="STRING" id="4955.A0A1G4MBB3"/>
<accession>A0A1G4MBB3</accession>
<dbReference type="OrthoDB" id="4070475at2759"/>
<dbReference type="Proteomes" id="UP000190831">
    <property type="component" value="Chromosome D"/>
</dbReference>
<feature type="compositionally biased region" description="Basic residues" evidence="1">
    <location>
        <begin position="170"/>
        <end position="179"/>
    </location>
</feature>
<sequence>MNQGKPKQAVRLKMEEMEDKLGSDSMYKDSVLQDIRKAKDSILPMRLRFNDLINTIASIDKTQGKSSQEKFTMIRAKVLELSTEIQSFCGEYHKLQPVFEAMQQYSKEGKTSKKFTPLETLRHVNEVTINTQSKPPNATSPSNARLNKSNVNTPASNVPTPSAGGNVAVKKPRKPRQKKNSIPGAASIPLQASPPTNPSQILSNMSPMNMMSSPMSTMSPVNGSMNLPYNGSASISTAPKPQSQPQRHIPSASQQLNMNNITPANILNMSMMEQNPMQAPSSQQSQLSQPQHQSSNSLDLNSLDLNNIDLASLNMDFLQ</sequence>
<feature type="region of interest" description="Disordered" evidence="1">
    <location>
        <begin position="275"/>
        <end position="300"/>
    </location>
</feature>
<feature type="compositionally biased region" description="Polar residues" evidence="1">
    <location>
        <begin position="221"/>
        <end position="258"/>
    </location>
</feature>
<dbReference type="GO" id="GO:0016592">
    <property type="term" value="C:mediator complex"/>
    <property type="evidence" value="ECO:0007669"/>
    <property type="project" value="InterPro"/>
</dbReference>
<dbReference type="EMBL" id="LT598492">
    <property type="protein sequence ID" value="SCW01031.1"/>
    <property type="molecule type" value="Genomic_DNA"/>
</dbReference>
<evidence type="ECO:0000256" key="1">
    <source>
        <dbReference type="SAM" id="MobiDB-lite"/>
    </source>
</evidence>
<dbReference type="AlphaFoldDB" id="A0A1G4MBB3"/>
<dbReference type="InterPro" id="IPR020998">
    <property type="entry name" value="Med3"/>
</dbReference>
<dbReference type="OMA" id="FIQIMAN"/>
<feature type="region of interest" description="Disordered" evidence="1">
    <location>
        <begin position="126"/>
        <end position="258"/>
    </location>
</feature>
<dbReference type="GO" id="GO:0003712">
    <property type="term" value="F:transcription coregulator activity"/>
    <property type="evidence" value="ECO:0007669"/>
    <property type="project" value="InterPro"/>
</dbReference>
<dbReference type="GO" id="GO:0006357">
    <property type="term" value="P:regulation of transcription by RNA polymerase II"/>
    <property type="evidence" value="ECO:0007669"/>
    <property type="project" value="InterPro"/>
</dbReference>
<name>A0A1G4MBB3_LACFM</name>
<proteinExistence type="predicted"/>
<organism evidence="2 3">
    <name type="scientific">Lachancea fermentati</name>
    <name type="common">Zygosaccharomyces fermentati</name>
    <dbReference type="NCBI Taxonomy" id="4955"/>
    <lineage>
        <taxon>Eukaryota</taxon>
        <taxon>Fungi</taxon>
        <taxon>Dikarya</taxon>
        <taxon>Ascomycota</taxon>
        <taxon>Saccharomycotina</taxon>
        <taxon>Saccharomycetes</taxon>
        <taxon>Saccharomycetales</taxon>
        <taxon>Saccharomycetaceae</taxon>
        <taxon>Lachancea</taxon>
    </lineage>
</organism>